<organism evidence="1 2">
    <name type="scientific">Phyllobacterium sophorae</name>
    <dbReference type="NCBI Taxonomy" id="1520277"/>
    <lineage>
        <taxon>Bacteria</taxon>
        <taxon>Pseudomonadati</taxon>
        <taxon>Pseudomonadota</taxon>
        <taxon>Alphaproteobacteria</taxon>
        <taxon>Hyphomicrobiales</taxon>
        <taxon>Phyllobacteriaceae</taxon>
        <taxon>Phyllobacterium</taxon>
    </lineage>
</organism>
<sequence>MSLIQFAQFGPDRSDFDPNYTSTLENVLPAADSFLPFPGFTPLTNALPGRPQGTFLAVQGNGVWLPIAATGNALYKLNFTTLGWDNISELEADIILTGDFAADVNWTKDALVTISAGKAHFTAVANTNGLSQTLALTAGVTYKVSFTVSSYSAGAITPTLTGGTPVAGTTVNANGTYAMHIIAATGNTAFKFIASSGPTTLNIDDVKVEPLAQYGTPAANRWSFTQFGDWVVATNGVDPIVYFDLADPTAVFVQLSPDAPRARNIDTVGDFIFTSFLDTLGDKAAQWSGLNAPQHWEPRKRSADFQVFPDDGEIMGTASFEDGIVVFHEHCIREGTLDLATPLIFRFQKTVEQHGTHARNSIISTGGGTFYLSQDGFYKYATPNPIKIGVERVDRFFFDDCDFNETYYIYGFEDPARACVYWAYRSVENQNDQTFDRLLAYNYGIDRWSLIKPDTILTAICDSVTPGYTLELLDNVGNLDDLPFSLDSRAWSGSLPVFAAFDDDYRLGFFSGDPVAARLQTADIALSEGRRTYVKGFRPLTDATTTSGRVATKDFPGQPRNWKQSANNSTVTGLIPTIASGQMHRFELSIPAGQNWTHVHGVEPEGQPEGHR</sequence>
<accession>A0A2P7BDX5</accession>
<evidence type="ECO:0000313" key="1">
    <source>
        <dbReference type="EMBL" id="PSH64658.1"/>
    </source>
</evidence>
<protein>
    <submittedName>
        <fullName evidence="1">Uncharacterized protein</fullName>
    </submittedName>
</protein>
<dbReference type="AlphaFoldDB" id="A0A2P7BDX5"/>
<reference evidence="2" key="1">
    <citation type="submission" date="2017-11" db="EMBL/GenBank/DDBJ databases">
        <authorList>
            <person name="Kuznetsova I."/>
            <person name="Sazanova A."/>
            <person name="Chirak E."/>
            <person name="Safronova V."/>
            <person name="Willems A."/>
        </authorList>
    </citation>
    <scope>NUCLEOTIDE SEQUENCE [LARGE SCALE GENOMIC DNA]</scope>
    <source>
        <strain evidence="2">CCBAU 03422</strain>
    </source>
</reference>
<dbReference type="OrthoDB" id="8175892at2"/>
<name>A0A2P7BDX5_9HYPH</name>
<dbReference type="SUPFAM" id="SSF49785">
    <property type="entry name" value="Galactose-binding domain-like"/>
    <property type="match status" value="1"/>
</dbReference>
<evidence type="ECO:0000313" key="2">
    <source>
        <dbReference type="Proteomes" id="UP000241764"/>
    </source>
</evidence>
<proteinExistence type="predicted"/>
<dbReference type="InterPro" id="IPR008979">
    <property type="entry name" value="Galactose-bd-like_sf"/>
</dbReference>
<comment type="caution">
    <text evidence="1">The sequence shown here is derived from an EMBL/GenBank/DDBJ whole genome shotgun (WGS) entry which is preliminary data.</text>
</comment>
<gene>
    <name evidence="1" type="ORF">CU103_12305</name>
</gene>
<dbReference type="Proteomes" id="UP000241764">
    <property type="component" value="Unassembled WGS sequence"/>
</dbReference>
<keyword evidence="2" id="KW-1185">Reference proteome</keyword>
<dbReference type="Gene3D" id="2.60.120.260">
    <property type="entry name" value="Galactose-binding domain-like"/>
    <property type="match status" value="1"/>
</dbReference>
<dbReference type="EMBL" id="PGGM01000004">
    <property type="protein sequence ID" value="PSH64658.1"/>
    <property type="molecule type" value="Genomic_DNA"/>
</dbReference>
<dbReference type="RefSeq" id="WP_106664203.1">
    <property type="nucleotide sequence ID" value="NZ_PGGM01000004.1"/>
</dbReference>